<reference evidence="2" key="1">
    <citation type="submission" date="2023-03" db="EMBL/GenBank/DDBJ databases">
        <title>Edaphobacter sp.</title>
        <authorList>
            <person name="Huber K.J."/>
            <person name="Papendorf J."/>
            <person name="Pilke C."/>
            <person name="Bunk B."/>
            <person name="Sproeer C."/>
            <person name="Pester M."/>
        </authorList>
    </citation>
    <scope>NUCLEOTIDE SEQUENCE</scope>
    <source>
        <strain evidence="2">DSM 110680</strain>
    </source>
</reference>
<feature type="chain" id="PRO_5043649754" evidence="1">
    <location>
        <begin position="20"/>
        <end position="144"/>
    </location>
</feature>
<name>A0AAU7DER8_9BACT</name>
<dbReference type="RefSeq" id="WP_348260881.1">
    <property type="nucleotide sequence ID" value="NZ_CP121196.1"/>
</dbReference>
<sequence length="144" mass="16329">MRLKICSFLLMGVAVTAYAREPHHYQSGKLLQMASVPCGMAEKDAKTITGELLGTDSSHKKTEEVLCQEYVLESETVTYRIRPKDDKHPALLPVGQAAQFFLEKDKMKLRVEDLDNKDREYIVVSMMPRETATADAQPQRTKLQ</sequence>
<dbReference type="EMBL" id="CP121196">
    <property type="protein sequence ID" value="XBH15647.1"/>
    <property type="molecule type" value="Genomic_DNA"/>
</dbReference>
<organism evidence="2">
    <name type="scientific">Telmatobacter sp. DSM 110680</name>
    <dbReference type="NCBI Taxonomy" id="3036704"/>
    <lineage>
        <taxon>Bacteria</taxon>
        <taxon>Pseudomonadati</taxon>
        <taxon>Acidobacteriota</taxon>
        <taxon>Terriglobia</taxon>
        <taxon>Terriglobales</taxon>
        <taxon>Acidobacteriaceae</taxon>
        <taxon>Telmatobacter</taxon>
    </lineage>
</organism>
<keyword evidence="1" id="KW-0732">Signal</keyword>
<protein>
    <submittedName>
        <fullName evidence="2">Uncharacterized protein</fullName>
    </submittedName>
</protein>
<dbReference type="AlphaFoldDB" id="A0AAU7DER8"/>
<proteinExistence type="predicted"/>
<accession>A0AAU7DER8</accession>
<evidence type="ECO:0000313" key="2">
    <source>
        <dbReference type="EMBL" id="XBH15647.1"/>
    </source>
</evidence>
<feature type="signal peptide" evidence="1">
    <location>
        <begin position="1"/>
        <end position="19"/>
    </location>
</feature>
<gene>
    <name evidence="2" type="ORF">P8935_13820</name>
</gene>
<evidence type="ECO:0000256" key="1">
    <source>
        <dbReference type="SAM" id="SignalP"/>
    </source>
</evidence>